<reference evidence="2" key="1">
    <citation type="journal article" date="2020" name="Fungal Divers.">
        <title>Resolving the Mortierellaceae phylogeny through synthesis of multi-gene phylogenetics and phylogenomics.</title>
        <authorList>
            <person name="Vandepol N."/>
            <person name="Liber J."/>
            <person name="Desiro A."/>
            <person name="Na H."/>
            <person name="Kennedy M."/>
            <person name="Barry K."/>
            <person name="Grigoriev I.V."/>
            <person name="Miller A.N."/>
            <person name="O'Donnell K."/>
            <person name="Stajich J.E."/>
            <person name="Bonito G."/>
        </authorList>
    </citation>
    <scope>NUCLEOTIDE SEQUENCE</scope>
    <source>
        <strain evidence="2">KOD1015</strain>
    </source>
</reference>
<feature type="compositionally biased region" description="Basic residues" evidence="1">
    <location>
        <begin position="460"/>
        <end position="472"/>
    </location>
</feature>
<name>A0A9P6KF05_9FUNG</name>
<evidence type="ECO:0000256" key="1">
    <source>
        <dbReference type="SAM" id="MobiDB-lite"/>
    </source>
</evidence>
<feature type="compositionally biased region" description="Polar residues" evidence="1">
    <location>
        <begin position="427"/>
        <end position="437"/>
    </location>
</feature>
<feature type="compositionally biased region" description="Acidic residues" evidence="1">
    <location>
        <begin position="144"/>
        <end position="158"/>
    </location>
</feature>
<feature type="compositionally biased region" description="Low complexity" evidence="1">
    <location>
        <begin position="490"/>
        <end position="500"/>
    </location>
</feature>
<feature type="region of interest" description="Disordered" evidence="1">
    <location>
        <begin position="427"/>
        <end position="524"/>
    </location>
</feature>
<dbReference type="AlphaFoldDB" id="A0A9P6KF05"/>
<gene>
    <name evidence="2" type="ORF">BGW38_000208</name>
</gene>
<evidence type="ECO:0000313" key="3">
    <source>
        <dbReference type="Proteomes" id="UP000780801"/>
    </source>
</evidence>
<feature type="region of interest" description="Disordered" evidence="1">
    <location>
        <begin position="329"/>
        <end position="355"/>
    </location>
</feature>
<feature type="non-terminal residue" evidence="2">
    <location>
        <position position="524"/>
    </location>
</feature>
<accession>A0A9P6KF05</accession>
<sequence>MPREKQTARKSTGGPLNPSPVPYFPRRMATKSTGGPLPPRIRHVDDVYDQEDSTEEQPLDGDSMAEDEDEDEDVDIDESGNLEYDDSDDAGFVGTARKSTGGFLSRGYRHVEDASGEKQVKFRSTARKRSGGFLPSNYQHVDDISDCNEDDDLDDSEEEPKFRSTARKRTGGFLAPNYRHIDDIDNSNDEENMNESEEEPETRSTARKRTGGFLPSSYRHIDDINSNDDEESIYNGPEYHFKARKGTGYLPSSIPREPDLDSEWKDGRRGYWQRIKFSPAQYQFIHYSSEEREDSESGARAKKFLAYKSTGGPLPSTIRHIHDIRTEKAAEDNIKESDEKSKVEQEAPSVVGQPKSFSPNDIRYYYSYCASLTNTRKSDPARRKQTARKSTGGIMKLYHVDDIVDEEKFRDMENKLLAEIRPSTTIASGSKWKSVTPSPRKEKRSLKAVTPESGAEKVTKKGRRPPQPKKQNRQSPGMTSPIWDSYLYHTVASTTTASSTEEPKSPSGSSTATMTSFNSVHKRQ</sequence>
<feature type="compositionally biased region" description="Polar residues" evidence="1">
    <location>
        <begin position="508"/>
        <end position="524"/>
    </location>
</feature>
<feature type="compositionally biased region" description="Acidic residues" evidence="1">
    <location>
        <begin position="184"/>
        <end position="200"/>
    </location>
</feature>
<feature type="region of interest" description="Disordered" evidence="1">
    <location>
        <begin position="1"/>
        <end position="233"/>
    </location>
</feature>
<dbReference type="Proteomes" id="UP000780801">
    <property type="component" value="Unassembled WGS sequence"/>
</dbReference>
<evidence type="ECO:0000313" key="2">
    <source>
        <dbReference type="EMBL" id="KAF9582443.1"/>
    </source>
</evidence>
<feature type="compositionally biased region" description="Acidic residues" evidence="1">
    <location>
        <begin position="47"/>
        <end position="89"/>
    </location>
</feature>
<keyword evidence="3" id="KW-1185">Reference proteome</keyword>
<feature type="compositionally biased region" description="Basic and acidic residues" evidence="1">
    <location>
        <begin position="329"/>
        <end position="345"/>
    </location>
</feature>
<comment type="caution">
    <text evidence="2">The sequence shown here is derived from an EMBL/GenBank/DDBJ whole genome shotgun (WGS) entry which is preliminary data.</text>
</comment>
<dbReference type="EMBL" id="JAABOA010001050">
    <property type="protein sequence ID" value="KAF9582443.1"/>
    <property type="molecule type" value="Genomic_DNA"/>
</dbReference>
<feature type="compositionally biased region" description="Basic and acidic residues" evidence="1">
    <location>
        <begin position="109"/>
        <end position="120"/>
    </location>
</feature>
<protein>
    <submittedName>
        <fullName evidence="2">Uncharacterized protein</fullName>
    </submittedName>
</protein>
<proteinExistence type="predicted"/>
<organism evidence="2 3">
    <name type="scientific">Lunasporangiospora selenospora</name>
    <dbReference type="NCBI Taxonomy" id="979761"/>
    <lineage>
        <taxon>Eukaryota</taxon>
        <taxon>Fungi</taxon>
        <taxon>Fungi incertae sedis</taxon>
        <taxon>Mucoromycota</taxon>
        <taxon>Mortierellomycotina</taxon>
        <taxon>Mortierellomycetes</taxon>
        <taxon>Mortierellales</taxon>
        <taxon>Mortierellaceae</taxon>
        <taxon>Lunasporangiospora</taxon>
    </lineage>
</organism>